<keyword evidence="3" id="KW-1185">Reference proteome</keyword>
<gene>
    <name evidence="2" type="ORF">CCACVL1_22174</name>
</gene>
<dbReference type="AlphaFoldDB" id="A0A1R3H0P3"/>
<proteinExistence type="predicted"/>
<organism evidence="2 3">
    <name type="scientific">Corchorus capsularis</name>
    <name type="common">Jute</name>
    <dbReference type="NCBI Taxonomy" id="210143"/>
    <lineage>
        <taxon>Eukaryota</taxon>
        <taxon>Viridiplantae</taxon>
        <taxon>Streptophyta</taxon>
        <taxon>Embryophyta</taxon>
        <taxon>Tracheophyta</taxon>
        <taxon>Spermatophyta</taxon>
        <taxon>Magnoliopsida</taxon>
        <taxon>eudicotyledons</taxon>
        <taxon>Gunneridae</taxon>
        <taxon>Pentapetalae</taxon>
        <taxon>rosids</taxon>
        <taxon>malvids</taxon>
        <taxon>Malvales</taxon>
        <taxon>Malvaceae</taxon>
        <taxon>Grewioideae</taxon>
        <taxon>Apeibeae</taxon>
        <taxon>Corchorus</taxon>
    </lineage>
</organism>
<dbReference type="OMA" id="SPMCPAC"/>
<dbReference type="Proteomes" id="UP000188268">
    <property type="component" value="Unassembled WGS sequence"/>
</dbReference>
<dbReference type="STRING" id="210143.A0A1R3H0P3"/>
<dbReference type="PRINTS" id="PR01217">
    <property type="entry name" value="PRICHEXTENSN"/>
</dbReference>
<evidence type="ECO:0000313" key="3">
    <source>
        <dbReference type="Proteomes" id="UP000188268"/>
    </source>
</evidence>
<sequence length="190" mass="20094">MATIHPIQMLLVGFTLLLAFPLATSTTTSKEEIKCDECTPVLYPSPPPPVYPSPPPPVVIECPPPPVPPSPPPPPKPITPPPACPNCPPCPSCPPICIVCPPVCPGCPPPPCNVCQVPAPPSYPSPAPPRQPRDEPGVMGGAVYSPPNGVNPYFPYTFNTPPSRSSANSNLELKQFLVSIIFLLATFSFF</sequence>
<feature type="chain" id="PRO_5012819796" description="Leucine-rich repeat extensin-like protein 3" evidence="1">
    <location>
        <begin position="26"/>
        <end position="190"/>
    </location>
</feature>
<comment type="caution">
    <text evidence="2">The sequence shown here is derived from an EMBL/GenBank/DDBJ whole genome shotgun (WGS) entry which is preliminary data.</text>
</comment>
<reference evidence="2 3" key="1">
    <citation type="submission" date="2013-09" db="EMBL/GenBank/DDBJ databases">
        <title>Corchorus capsularis genome sequencing.</title>
        <authorList>
            <person name="Alam M."/>
            <person name="Haque M.S."/>
            <person name="Islam M.S."/>
            <person name="Emdad E.M."/>
            <person name="Islam M.M."/>
            <person name="Ahmed B."/>
            <person name="Halim A."/>
            <person name="Hossen Q.M.M."/>
            <person name="Hossain M.Z."/>
            <person name="Ahmed R."/>
            <person name="Khan M.M."/>
            <person name="Islam R."/>
            <person name="Rashid M.M."/>
            <person name="Khan S.A."/>
            <person name="Rahman M.S."/>
            <person name="Alam M."/>
        </authorList>
    </citation>
    <scope>NUCLEOTIDE SEQUENCE [LARGE SCALE GENOMIC DNA]</scope>
    <source>
        <strain evidence="3">cv. CVL-1</strain>
        <tissue evidence="2">Whole seedling</tissue>
    </source>
</reference>
<evidence type="ECO:0000256" key="1">
    <source>
        <dbReference type="SAM" id="SignalP"/>
    </source>
</evidence>
<feature type="signal peptide" evidence="1">
    <location>
        <begin position="1"/>
        <end position="25"/>
    </location>
</feature>
<evidence type="ECO:0000313" key="2">
    <source>
        <dbReference type="EMBL" id="OMO63925.1"/>
    </source>
</evidence>
<evidence type="ECO:0008006" key="4">
    <source>
        <dbReference type="Google" id="ProtNLM"/>
    </source>
</evidence>
<dbReference type="Gramene" id="OMO63925">
    <property type="protein sequence ID" value="OMO63925"/>
    <property type="gene ID" value="CCACVL1_22174"/>
</dbReference>
<accession>A0A1R3H0P3</accession>
<protein>
    <recommendedName>
        <fullName evidence="4">Leucine-rich repeat extensin-like protein 3</fullName>
    </recommendedName>
</protein>
<dbReference type="OrthoDB" id="1002321at2759"/>
<keyword evidence="1" id="KW-0732">Signal</keyword>
<name>A0A1R3H0P3_COCAP</name>
<dbReference type="EMBL" id="AWWV01012859">
    <property type="protein sequence ID" value="OMO63925.1"/>
    <property type="molecule type" value="Genomic_DNA"/>
</dbReference>